<organism evidence="5 6">
    <name type="scientific">Lymnaea stagnalis</name>
    <name type="common">Great pond snail</name>
    <name type="synonym">Helix stagnalis</name>
    <dbReference type="NCBI Taxonomy" id="6523"/>
    <lineage>
        <taxon>Eukaryota</taxon>
        <taxon>Metazoa</taxon>
        <taxon>Spiralia</taxon>
        <taxon>Lophotrochozoa</taxon>
        <taxon>Mollusca</taxon>
        <taxon>Gastropoda</taxon>
        <taxon>Heterobranchia</taxon>
        <taxon>Euthyneura</taxon>
        <taxon>Panpulmonata</taxon>
        <taxon>Hygrophila</taxon>
        <taxon>Lymnaeoidea</taxon>
        <taxon>Lymnaeidae</taxon>
        <taxon>Lymnaea</taxon>
    </lineage>
</organism>
<evidence type="ECO:0000313" key="6">
    <source>
        <dbReference type="Proteomes" id="UP001497497"/>
    </source>
</evidence>
<proteinExistence type="predicted"/>
<reference evidence="5 6" key="1">
    <citation type="submission" date="2024-04" db="EMBL/GenBank/DDBJ databases">
        <authorList>
            <consortium name="Genoscope - CEA"/>
            <person name="William W."/>
        </authorList>
    </citation>
    <scope>NUCLEOTIDE SEQUENCE [LARGE SCALE GENOMIC DNA]</scope>
</reference>
<dbReference type="Gene3D" id="3.40.50.410">
    <property type="entry name" value="von Willebrand factor, type A domain"/>
    <property type="match status" value="1"/>
</dbReference>
<dbReference type="CDD" id="cd01450">
    <property type="entry name" value="vWFA_subfamily_ECM"/>
    <property type="match status" value="1"/>
</dbReference>
<dbReference type="PROSITE" id="PS50234">
    <property type="entry name" value="VWFA"/>
    <property type="match status" value="1"/>
</dbReference>
<comment type="caution">
    <text evidence="5">The sequence shown here is derived from an EMBL/GenBank/DDBJ whole genome shotgun (WGS) entry which is preliminary data.</text>
</comment>
<dbReference type="PANTHER" id="PTHR24020:SF84">
    <property type="entry name" value="VWFA DOMAIN-CONTAINING PROTEIN"/>
    <property type="match status" value="1"/>
</dbReference>
<keyword evidence="3" id="KW-0732">Signal</keyword>
<evidence type="ECO:0000256" key="2">
    <source>
        <dbReference type="SAM" id="Phobius"/>
    </source>
</evidence>
<feature type="transmembrane region" description="Helical" evidence="2">
    <location>
        <begin position="711"/>
        <end position="733"/>
    </location>
</feature>
<dbReference type="SUPFAM" id="SSF53300">
    <property type="entry name" value="vWA-like"/>
    <property type="match status" value="1"/>
</dbReference>
<dbReference type="EMBL" id="CAXITT010000452">
    <property type="protein sequence ID" value="CAL1541804.1"/>
    <property type="molecule type" value="Genomic_DNA"/>
</dbReference>
<keyword evidence="2" id="KW-0812">Transmembrane</keyword>
<dbReference type="InterPro" id="IPR036465">
    <property type="entry name" value="vWFA_dom_sf"/>
</dbReference>
<dbReference type="Pfam" id="PF00092">
    <property type="entry name" value="VWA"/>
    <property type="match status" value="1"/>
</dbReference>
<evidence type="ECO:0000256" key="3">
    <source>
        <dbReference type="SAM" id="SignalP"/>
    </source>
</evidence>
<dbReference type="PANTHER" id="PTHR24020">
    <property type="entry name" value="COLLAGEN ALPHA"/>
    <property type="match status" value="1"/>
</dbReference>
<feature type="region of interest" description="Disordered" evidence="1">
    <location>
        <begin position="215"/>
        <end position="234"/>
    </location>
</feature>
<sequence length="747" mass="79635">MCFLSLFTFVTLCCSLGLGDSENATQGCHMAKLDLVIIVDSSASVGSGNFTKIVKFILDLVKPLPVHSEGIRVALVRYSSTAQVISYLGNDMNQLEKSAALGSMKYKAGATRTDLGIALTRNEVLIPARGDRPDVPDQVILLTDGESTIKAATRAETTLLKKRPGLKIIVLGIGERLDDKELLEIATSPELKHVVTNFSNLSGMLKDLESATCEDRTKSVTHEPVLEVSTPPERETVVQLKNVNSQTSVDDNYLLRPSSSIQESSHPSEPSLTRQFDTTNSNVASYSIPLSGVHNTSSDDFIYPSGTLPDMSSSLAGTPSFHPGTSESSASSSSAFYKLNDGQSTSEIIEESILIFGISSQSGIQLQATTTRRVDDQTSVLSIVAAEIQLTPSNVLPSTPLSSDVSITDFHYDGLVSSVISSDVSITDIHYDGLVSSVISSDVSITDIHYDGLVSSVISSDVSITDIHYDGLVSSAIDNTFPSTRAIPVFDAVSSLDTMTSSTPSPPLTPLLLSLLIPSSDAFLDSSTTTLSFVLSPMNASSFWSITPTSTMPFSLQHSISYSPPLSSVSSSSDDSISYSLPLSSVSSSSDDSISYSPPLSSVSSSSDDSISYSLPLSSVSSSSDDSISYSLPLSFVSSPSYDSISRNSINNIMPTFTTEYKRTQSHIFKTENSESIFLTYHSVFVNMSINSSSVASGNSKTGGDISSDFVYIYVGGGIVVLVILLCTSIILARIFRRENEDGDEAS</sequence>
<dbReference type="SMART" id="SM00327">
    <property type="entry name" value="VWA"/>
    <property type="match status" value="1"/>
</dbReference>
<dbReference type="Proteomes" id="UP001497497">
    <property type="component" value="Unassembled WGS sequence"/>
</dbReference>
<feature type="signal peptide" evidence="3">
    <location>
        <begin position="1"/>
        <end position="21"/>
    </location>
</feature>
<feature type="compositionally biased region" description="Basic and acidic residues" evidence="1">
    <location>
        <begin position="215"/>
        <end position="225"/>
    </location>
</feature>
<feature type="domain" description="VWFA" evidence="4">
    <location>
        <begin position="34"/>
        <end position="208"/>
    </location>
</feature>
<keyword evidence="2" id="KW-1133">Transmembrane helix</keyword>
<keyword evidence="2" id="KW-0472">Membrane</keyword>
<accession>A0AAV2I6U4</accession>
<evidence type="ECO:0000256" key="1">
    <source>
        <dbReference type="SAM" id="MobiDB-lite"/>
    </source>
</evidence>
<dbReference type="InterPro" id="IPR050525">
    <property type="entry name" value="ECM_Assembly_Org"/>
</dbReference>
<dbReference type="AlphaFoldDB" id="A0AAV2I6U4"/>
<protein>
    <recommendedName>
        <fullName evidence="4">VWFA domain-containing protein</fullName>
    </recommendedName>
</protein>
<dbReference type="InterPro" id="IPR002035">
    <property type="entry name" value="VWF_A"/>
</dbReference>
<dbReference type="PRINTS" id="PR00453">
    <property type="entry name" value="VWFADOMAIN"/>
</dbReference>
<name>A0AAV2I6U4_LYMST</name>
<feature type="chain" id="PRO_5043707638" description="VWFA domain-containing protein" evidence="3">
    <location>
        <begin position="22"/>
        <end position="747"/>
    </location>
</feature>
<keyword evidence="6" id="KW-1185">Reference proteome</keyword>
<evidence type="ECO:0000259" key="4">
    <source>
        <dbReference type="PROSITE" id="PS50234"/>
    </source>
</evidence>
<gene>
    <name evidence="5" type="ORF">GSLYS_00015410001</name>
</gene>
<evidence type="ECO:0000313" key="5">
    <source>
        <dbReference type="EMBL" id="CAL1541804.1"/>
    </source>
</evidence>